<evidence type="ECO:0000313" key="3">
    <source>
        <dbReference type="Proteomes" id="UP000714275"/>
    </source>
</evidence>
<name>A0A9P6ZSB6_9AGAM</name>
<gene>
    <name evidence="2" type="ORF">EV702DRAFT_1046713</name>
</gene>
<feature type="region of interest" description="Disordered" evidence="1">
    <location>
        <begin position="246"/>
        <end position="276"/>
    </location>
</feature>
<keyword evidence="3" id="KW-1185">Reference proteome</keyword>
<accession>A0A9P6ZSB6</accession>
<sequence length="377" mass="41737">MKRDLQLLQKCGKNCFKLAEEETSSSRYRHQRSKWTSIWTRPLVFHRQAAIMRESGIVLDFVKCSKAHESNKIDELALEVNLSVEAKIVLQSFALLAILSAAFLRSLLKDIKPEHLKRIILGCSTSRTKVTDRGQIVWVLKRMRQATDEKPKIWNELQAGIDSCLTQLLLLIDVMSLSVISDFQLNKACYFTTTVDLPWQGDISLKSLRSYKEGTQSLAYLNASKHLAYALLRMLEWKKMPGKRKKTTGQALADEYGVPDVEKKPDGDSHPHGGAAAENTIASVSPSAGSSAGAGPSANVIAASLVKGAGAGAGKFASSEITKTLLTYLSRYRYFDSPEFMKRAVNLIHRQVVKAKADGFTTLDQKASSATKTWITL</sequence>
<dbReference type="AlphaFoldDB" id="A0A9P6ZSB6"/>
<dbReference type="Proteomes" id="UP000714275">
    <property type="component" value="Unassembled WGS sequence"/>
</dbReference>
<evidence type="ECO:0000313" key="2">
    <source>
        <dbReference type="EMBL" id="KAG1775834.1"/>
    </source>
</evidence>
<dbReference type="OrthoDB" id="310853at2759"/>
<feature type="compositionally biased region" description="Basic and acidic residues" evidence="1">
    <location>
        <begin position="260"/>
        <end position="271"/>
    </location>
</feature>
<proteinExistence type="predicted"/>
<organism evidence="2 3">
    <name type="scientific">Suillus placidus</name>
    <dbReference type="NCBI Taxonomy" id="48579"/>
    <lineage>
        <taxon>Eukaryota</taxon>
        <taxon>Fungi</taxon>
        <taxon>Dikarya</taxon>
        <taxon>Basidiomycota</taxon>
        <taxon>Agaricomycotina</taxon>
        <taxon>Agaricomycetes</taxon>
        <taxon>Agaricomycetidae</taxon>
        <taxon>Boletales</taxon>
        <taxon>Suillineae</taxon>
        <taxon>Suillaceae</taxon>
        <taxon>Suillus</taxon>
    </lineage>
</organism>
<protein>
    <submittedName>
        <fullName evidence="2">Uncharacterized protein</fullName>
    </submittedName>
</protein>
<dbReference type="EMBL" id="JABBWD010000031">
    <property type="protein sequence ID" value="KAG1775834.1"/>
    <property type="molecule type" value="Genomic_DNA"/>
</dbReference>
<comment type="caution">
    <text evidence="2">The sequence shown here is derived from an EMBL/GenBank/DDBJ whole genome shotgun (WGS) entry which is preliminary data.</text>
</comment>
<reference evidence="2" key="1">
    <citation type="journal article" date="2020" name="New Phytol.">
        <title>Comparative genomics reveals dynamic genome evolution in host specialist ectomycorrhizal fungi.</title>
        <authorList>
            <person name="Lofgren L.A."/>
            <person name="Nguyen N.H."/>
            <person name="Vilgalys R."/>
            <person name="Ruytinx J."/>
            <person name="Liao H.L."/>
            <person name="Branco S."/>
            <person name="Kuo A."/>
            <person name="LaButti K."/>
            <person name="Lipzen A."/>
            <person name="Andreopoulos W."/>
            <person name="Pangilinan J."/>
            <person name="Riley R."/>
            <person name="Hundley H."/>
            <person name="Na H."/>
            <person name="Barry K."/>
            <person name="Grigoriev I.V."/>
            <person name="Stajich J.E."/>
            <person name="Kennedy P.G."/>
        </authorList>
    </citation>
    <scope>NUCLEOTIDE SEQUENCE</scope>
    <source>
        <strain evidence="2">DOB743</strain>
    </source>
</reference>
<evidence type="ECO:0000256" key="1">
    <source>
        <dbReference type="SAM" id="MobiDB-lite"/>
    </source>
</evidence>